<dbReference type="AlphaFoldDB" id="J9D8K5"/>
<accession>J9D8K5</accession>
<comment type="caution">
    <text evidence="2">The sequence shown here is derived from an EMBL/GenBank/DDBJ whole genome shotgun (WGS) entry which is preliminary data.</text>
</comment>
<protein>
    <submittedName>
        <fullName evidence="2">Uncharacterized protein</fullName>
    </submittedName>
</protein>
<reference evidence="2" key="1">
    <citation type="journal article" date="2012" name="PLoS ONE">
        <title>Gene sets for utilization of primary and secondary nutrition supplies in the distal gut of endangered iberian lynx.</title>
        <authorList>
            <person name="Alcaide M."/>
            <person name="Messina E."/>
            <person name="Richter M."/>
            <person name="Bargiela R."/>
            <person name="Peplies J."/>
            <person name="Huws S.A."/>
            <person name="Newbold C.J."/>
            <person name="Golyshin P.N."/>
            <person name="Simon M.A."/>
            <person name="Lopez G."/>
            <person name="Yakimov M.M."/>
            <person name="Ferrer M."/>
        </authorList>
    </citation>
    <scope>NUCLEOTIDE SEQUENCE</scope>
</reference>
<name>J9D8K5_9ZZZZ</name>
<organism evidence="2">
    <name type="scientific">gut metagenome</name>
    <dbReference type="NCBI Taxonomy" id="749906"/>
    <lineage>
        <taxon>unclassified sequences</taxon>
        <taxon>metagenomes</taxon>
        <taxon>organismal metagenomes</taxon>
    </lineage>
</organism>
<dbReference type="EMBL" id="AMCI01000455">
    <property type="protein sequence ID" value="EJX09131.1"/>
    <property type="molecule type" value="Genomic_DNA"/>
</dbReference>
<evidence type="ECO:0000256" key="1">
    <source>
        <dbReference type="SAM" id="MobiDB-lite"/>
    </source>
</evidence>
<gene>
    <name evidence="2" type="ORF">EVA_02762</name>
</gene>
<feature type="compositionally biased region" description="Basic and acidic residues" evidence="1">
    <location>
        <begin position="28"/>
        <end position="43"/>
    </location>
</feature>
<proteinExistence type="predicted"/>
<feature type="region of interest" description="Disordered" evidence="1">
    <location>
        <begin position="1"/>
        <end position="55"/>
    </location>
</feature>
<sequence length="147" mass="16947">MVQLPFESRQQLPAEPHRHRSSKNVQDNVRRDPNKPDGLHGKNADFPAQTDPHRRPALVVLPELFLERDQKESSDPVQNLLRPTFPGSRLLLGQTLYRLPDRHTSHLQNDPRAPKLRVQEPDGFWSRHVPHVLQKKRSVSVFTVISA</sequence>
<evidence type="ECO:0000313" key="2">
    <source>
        <dbReference type="EMBL" id="EJX09131.1"/>
    </source>
</evidence>